<feature type="compositionally biased region" description="Basic and acidic residues" evidence="3">
    <location>
        <begin position="1"/>
        <end position="14"/>
    </location>
</feature>
<dbReference type="GO" id="GO:0004176">
    <property type="term" value="F:ATP-dependent peptidase activity"/>
    <property type="evidence" value="ECO:0007669"/>
    <property type="project" value="InterPro"/>
</dbReference>
<evidence type="ECO:0000256" key="2">
    <source>
        <dbReference type="RuleBase" id="RU003567"/>
    </source>
</evidence>
<dbReference type="GO" id="GO:0009368">
    <property type="term" value="C:endopeptidase Clp complex"/>
    <property type="evidence" value="ECO:0007669"/>
    <property type="project" value="TreeGrafter"/>
</dbReference>
<dbReference type="InterPro" id="IPR001907">
    <property type="entry name" value="ClpP"/>
</dbReference>
<name>A0AAE3YSJ5_9ACTN</name>
<protein>
    <recommendedName>
        <fullName evidence="2">ATP-dependent Clp protease proteolytic subunit</fullName>
    </recommendedName>
</protein>
<feature type="region of interest" description="Disordered" evidence="3">
    <location>
        <begin position="1"/>
        <end position="22"/>
    </location>
</feature>
<keyword evidence="4" id="KW-0645">Protease</keyword>
<comment type="similarity">
    <text evidence="1 2">Belongs to the peptidase S14 family.</text>
</comment>
<dbReference type="RefSeq" id="WP_310370398.1">
    <property type="nucleotide sequence ID" value="NZ_JAVDYB010000001.1"/>
</dbReference>
<dbReference type="GO" id="GO:0006515">
    <property type="term" value="P:protein quality control for misfolded or incompletely synthesized proteins"/>
    <property type="evidence" value="ECO:0007669"/>
    <property type="project" value="TreeGrafter"/>
</dbReference>
<dbReference type="GO" id="GO:0051117">
    <property type="term" value="F:ATPase binding"/>
    <property type="evidence" value="ECO:0007669"/>
    <property type="project" value="TreeGrafter"/>
</dbReference>
<dbReference type="GO" id="GO:0004252">
    <property type="term" value="F:serine-type endopeptidase activity"/>
    <property type="evidence" value="ECO:0007669"/>
    <property type="project" value="InterPro"/>
</dbReference>
<gene>
    <name evidence="4" type="ORF">J2S41_004633</name>
</gene>
<dbReference type="SUPFAM" id="SSF52096">
    <property type="entry name" value="ClpP/crotonase"/>
    <property type="match status" value="1"/>
</dbReference>
<dbReference type="AlphaFoldDB" id="A0AAE3YSJ5"/>
<proteinExistence type="inferred from homology"/>
<accession>A0AAE3YSJ5</accession>
<comment type="caution">
    <text evidence="4">The sequence shown here is derived from an EMBL/GenBank/DDBJ whole genome shotgun (WGS) entry which is preliminary data.</text>
</comment>
<dbReference type="PANTHER" id="PTHR10381">
    <property type="entry name" value="ATP-DEPENDENT CLP PROTEASE PROTEOLYTIC SUBUNIT"/>
    <property type="match status" value="1"/>
</dbReference>
<dbReference type="InterPro" id="IPR023562">
    <property type="entry name" value="ClpP/TepA"/>
</dbReference>
<evidence type="ECO:0000313" key="4">
    <source>
        <dbReference type="EMBL" id="MDR7277855.1"/>
    </source>
</evidence>
<organism evidence="4 5">
    <name type="scientific">Catenuloplanes atrovinosus</name>
    <dbReference type="NCBI Taxonomy" id="137266"/>
    <lineage>
        <taxon>Bacteria</taxon>
        <taxon>Bacillati</taxon>
        <taxon>Actinomycetota</taxon>
        <taxon>Actinomycetes</taxon>
        <taxon>Micromonosporales</taxon>
        <taxon>Micromonosporaceae</taxon>
        <taxon>Catenuloplanes</taxon>
    </lineage>
</organism>
<dbReference type="EMBL" id="JAVDYB010000001">
    <property type="protein sequence ID" value="MDR7277855.1"/>
    <property type="molecule type" value="Genomic_DNA"/>
</dbReference>
<reference evidence="4" key="1">
    <citation type="submission" date="2023-07" db="EMBL/GenBank/DDBJ databases">
        <title>Sequencing the genomes of 1000 actinobacteria strains.</title>
        <authorList>
            <person name="Klenk H.-P."/>
        </authorList>
    </citation>
    <scope>NUCLEOTIDE SEQUENCE</scope>
    <source>
        <strain evidence="4">DSM 44707</strain>
    </source>
</reference>
<dbReference type="Pfam" id="PF00574">
    <property type="entry name" value="CLP_protease"/>
    <property type="match status" value="1"/>
</dbReference>
<sequence length="198" mass="21209">MSDPHRWQPGRPDEPGPYPHQGLSPWLEERLFDQRIVMVRGRITQPAATQAAAALFSLDSAGDAPVQIHLAAPDGELAAAFAVVDAMDAMRSPVHVVVTSEAGGAALALLAAAQRRLGYRHARIKLSEPHATATSGTTEQVTAAAGQYLRELEELAVRLAEATGQTRHRIEDDLSAGRMLTAAEARDYGLLHEIVGKP</sequence>
<dbReference type="Proteomes" id="UP001183643">
    <property type="component" value="Unassembled WGS sequence"/>
</dbReference>
<keyword evidence="4" id="KW-0378">Hydrolase</keyword>
<keyword evidence="5" id="KW-1185">Reference proteome</keyword>
<dbReference type="InterPro" id="IPR029045">
    <property type="entry name" value="ClpP/crotonase-like_dom_sf"/>
</dbReference>
<dbReference type="PANTHER" id="PTHR10381:SF11">
    <property type="entry name" value="ATP-DEPENDENT CLP PROTEASE PROTEOLYTIC SUBUNIT, MITOCHONDRIAL"/>
    <property type="match status" value="1"/>
</dbReference>
<evidence type="ECO:0000256" key="3">
    <source>
        <dbReference type="SAM" id="MobiDB-lite"/>
    </source>
</evidence>
<evidence type="ECO:0000313" key="5">
    <source>
        <dbReference type="Proteomes" id="UP001183643"/>
    </source>
</evidence>
<evidence type="ECO:0000256" key="1">
    <source>
        <dbReference type="ARBA" id="ARBA00007039"/>
    </source>
</evidence>
<dbReference type="Gene3D" id="3.90.226.10">
    <property type="entry name" value="2-enoyl-CoA Hydratase, Chain A, domain 1"/>
    <property type="match status" value="1"/>
</dbReference>
<dbReference type="PRINTS" id="PR00127">
    <property type="entry name" value="CLPPROTEASEP"/>
</dbReference>